<name>A0A699Z1F9_HAELA</name>
<dbReference type="AlphaFoldDB" id="A0A699Z1F9"/>
<sequence>MDCSVATSDDPPVVLGQMPVAWVEAMGPKVLRPGRLLKFVVQEILFQYLARTKPTSIEELIAAGR</sequence>
<proteinExistence type="predicted"/>
<dbReference type="EMBL" id="BLLF01000864">
    <property type="protein sequence ID" value="GFH15530.1"/>
    <property type="molecule type" value="Genomic_DNA"/>
</dbReference>
<organism evidence="1 2">
    <name type="scientific">Haematococcus lacustris</name>
    <name type="common">Green alga</name>
    <name type="synonym">Haematococcus pluvialis</name>
    <dbReference type="NCBI Taxonomy" id="44745"/>
    <lineage>
        <taxon>Eukaryota</taxon>
        <taxon>Viridiplantae</taxon>
        <taxon>Chlorophyta</taxon>
        <taxon>core chlorophytes</taxon>
        <taxon>Chlorophyceae</taxon>
        <taxon>CS clade</taxon>
        <taxon>Chlamydomonadales</taxon>
        <taxon>Haematococcaceae</taxon>
        <taxon>Haematococcus</taxon>
    </lineage>
</organism>
<evidence type="ECO:0000313" key="1">
    <source>
        <dbReference type="EMBL" id="GFH15530.1"/>
    </source>
</evidence>
<accession>A0A699Z1F9</accession>
<dbReference type="Proteomes" id="UP000485058">
    <property type="component" value="Unassembled WGS sequence"/>
</dbReference>
<keyword evidence="2" id="KW-1185">Reference proteome</keyword>
<feature type="non-terminal residue" evidence="1">
    <location>
        <position position="1"/>
    </location>
</feature>
<comment type="caution">
    <text evidence="1">The sequence shown here is derived from an EMBL/GenBank/DDBJ whole genome shotgun (WGS) entry which is preliminary data.</text>
</comment>
<evidence type="ECO:0000313" key="2">
    <source>
        <dbReference type="Proteomes" id="UP000485058"/>
    </source>
</evidence>
<gene>
    <name evidence="1" type="ORF">HaLaN_11771</name>
</gene>
<protein>
    <submittedName>
        <fullName evidence="1">Snurportin-1</fullName>
    </submittedName>
</protein>
<reference evidence="1 2" key="1">
    <citation type="submission" date="2020-02" db="EMBL/GenBank/DDBJ databases">
        <title>Draft genome sequence of Haematococcus lacustris strain NIES-144.</title>
        <authorList>
            <person name="Morimoto D."/>
            <person name="Nakagawa S."/>
            <person name="Yoshida T."/>
            <person name="Sawayama S."/>
        </authorList>
    </citation>
    <scope>NUCLEOTIDE SEQUENCE [LARGE SCALE GENOMIC DNA]</scope>
    <source>
        <strain evidence="1 2">NIES-144</strain>
    </source>
</reference>